<comment type="similarity">
    <text evidence="2">Belongs to the TMEM175 family.</text>
</comment>
<evidence type="ECO:0000256" key="1">
    <source>
        <dbReference type="ARBA" id="ARBA00004141"/>
    </source>
</evidence>
<dbReference type="Pfam" id="PF06736">
    <property type="entry name" value="TMEM175"/>
    <property type="match status" value="1"/>
</dbReference>
<evidence type="ECO:0008006" key="16">
    <source>
        <dbReference type="Google" id="ProtNLM"/>
    </source>
</evidence>
<dbReference type="AlphaFoldDB" id="A0A318LPE2"/>
<comment type="subcellular location">
    <subcellularLocation>
        <location evidence="1">Membrane</location>
        <topology evidence="1">Multi-pass membrane protein</topology>
    </subcellularLocation>
</comment>
<evidence type="ECO:0000256" key="11">
    <source>
        <dbReference type="ARBA" id="ARBA00023303"/>
    </source>
</evidence>
<accession>A0A318LPE2</accession>
<evidence type="ECO:0000256" key="4">
    <source>
        <dbReference type="ARBA" id="ARBA00022538"/>
    </source>
</evidence>
<evidence type="ECO:0000256" key="7">
    <source>
        <dbReference type="ARBA" id="ARBA00022958"/>
    </source>
</evidence>
<organism evidence="14 15">
    <name type="scientific">Prauserella flavalba</name>
    <dbReference type="NCBI Taxonomy" id="1477506"/>
    <lineage>
        <taxon>Bacteria</taxon>
        <taxon>Bacillati</taxon>
        <taxon>Actinomycetota</taxon>
        <taxon>Actinomycetes</taxon>
        <taxon>Pseudonocardiales</taxon>
        <taxon>Pseudonocardiaceae</taxon>
        <taxon>Prauserella</taxon>
    </lineage>
</organism>
<evidence type="ECO:0000313" key="15">
    <source>
        <dbReference type="Proteomes" id="UP000247892"/>
    </source>
</evidence>
<evidence type="ECO:0000256" key="13">
    <source>
        <dbReference type="SAM" id="Phobius"/>
    </source>
</evidence>
<evidence type="ECO:0000256" key="12">
    <source>
        <dbReference type="ARBA" id="ARBA00034430"/>
    </source>
</evidence>
<keyword evidence="15" id="KW-1185">Reference proteome</keyword>
<dbReference type="GO" id="GO:0015252">
    <property type="term" value="F:proton channel activity"/>
    <property type="evidence" value="ECO:0007669"/>
    <property type="project" value="InterPro"/>
</dbReference>
<keyword evidence="8 13" id="KW-1133">Transmembrane helix</keyword>
<keyword evidence="5 13" id="KW-0812">Transmembrane</keyword>
<feature type="transmembrane region" description="Helical" evidence="13">
    <location>
        <begin position="24"/>
        <end position="43"/>
    </location>
</feature>
<keyword evidence="10 13" id="KW-0472">Membrane</keyword>
<feature type="transmembrane region" description="Helical" evidence="13">
    <location>
        <begin position="164"/>
        <end position="195"/>
    </location>
</feature>
<dbReference type="GO" id="GO:0005267">
    <property type="term" value="F:potassium channel activity"/>
    <property type="evidence" value="ECO:0007669"/>
    <property type="project" value="UniProtKB-KW"/>
</dbReference>
<evidence type="ECO:0000256" key="5">
    <source>
        <dbReference type="ARBA" id="ARBA00022692"/>
    </source>
</evidence>
<dbReference type="InterPro" id="IPR010617">
    <property type="entry name" value="TMEM175-like"/>
</dbReference>
<keyword evidence="7" id="KW-0630">Potassium</keyword>
<feature type="transmembrane region" description="Helical" evidence="13">
    <location>
        <begin position="91"/>
        <end position="111"/>
    </location>
</feature>
<keyword evidence="6" id="KW-0631">Potassium channel</keyword>
<comment type="catalytic activity">
    <reaction evidence="12">
        <text>K(+)(in) = K(+)(out)</text>
        <dbReference type="Rhea" id="RHEA:29463"/>
        <dbReference type="ChEBI" id="CHEBI:29103"/>
    </reaction>
</comment>
<protein>
    <recommendedName>
        <fullName evidence="16">DUF1211 domain-containing protein</fullName>
    </recommendedName>
</protein>
<proteinExistence type="inferred from homology"/>
<evidence type="ECO:0000256" key="10">
    <source>
        <dbReference type="ARBA" id="ARBA00023136"/>
    </source>
</evidence>
<keyword evidence="9" id="KW-0406">Ion transport</keyword>
<evidence type="ECO:0000256" key="3">
    <source>
        <dbReference type="ARBA" id="ARBA00022448"/>
    </source>
</evidence>
<dbReference type="EMBL" id="MASU01000005">
    <property type="protein sequence ID" value="PXY35410.1"/>
    <property type="molecule type" value="Genomic_DNA"/>
</dbReference>
<evidence type="ECO:0000313" key="14">
    <source>
        <dbReference type="EMBL" id="PXY35410.1"/>
    </source>
</evidence>
<evidence type="ECO:0000256" key="9">
    <source>
        <dbReference type="ARBA" id="ARBA00023065"/>
    </source>
</evidence>
<gene>
    <name evidence="14" type="ORF">BA062_07670</name>
</gene>
<keyword evidence="3" id="KW-0813">Transport</keyword>
<comment type="caution">
    <text evidence="14">The sequence shown here is derived from an EMBL/GenBank/DDBJ whole genome shotgun (WGS) entry which is preliminary data.</text>
</comment>
<evidence type="ECO:0000256" key="6">
    <source>
        <dbReference type="ARBA" id="ARBA00022826"/>
    </source>
</evidence>
<evidence type="ECO:0000256" key="2">
    <source>
        <dbReference type="ARBA" id="ARBA00006920"/>
    </source>
</evidence>
<keyword evidence="11" id="KW-0407">Ion channel</keyword>
<evidence type="ECO:0000256" key="8">
    <source>
        <dbReference type="ARBA" id="ARBA00022989"/>
    </source>
</evidence>
<feature type="transmembrane region" description="Helical" evidence="13">
    <location>
        <begin position="123"/>
        <end position="143"/>
    </location>
</feature>
<keyword evidence="4" id="KW-0633">Potassium transport</keyword>
<sequence length="210" mass="22985">MGLRDTGLVPADEGEAAAVQRQQLFTDAVVAIAITLLALGLPVPQGRTNADLLSSAGEHWDDYLAFGISFVVIFLRWSGHHRVFRHVVGTDRVVGVLTACWLFLMVLTPFATEVLSGDGAFQARFGFYAFIQAALSLIFLALVRHVKRAGHVRDGTPVRMFRHAVSGSAVTAVAFLVSIPVAFVTQWAFACWAAIPLFVRPVRRLWSRPV</sequence>
<name>A0A318LPE2_9PSEU</name>
<dbReference type="GO" id="GO:0016020">
    <property type="term" value="C:membrane"/>
    <property type="evidence" value="ECO:0007669"/>
    <property type="project" value="UniProtKB-SubCell"/>
</dbReference>
<feature type="transmembrane region" description="Helical" evidence="13">
    <location>
        <begin position="63"/>
        <end position="79"/>
    </location>
</feature>
<reference evidence="14 15" key="1">
    <citation type="submission" date="2016-07" db="EMBL/GenBank/DDBJ databases">
        <title>Draft genome sequence of Prauserella sp. YIM 121212, isolated from alkaline soil.</title>
        <authorList>
            <person name="Ruckert C."/>
            <person name="Albersmeier A."/>
            <person name="Jiang C.-L."/>
            <person name="Jiang Y."/>
            <person name="Kalinowski J."/>
            <person name="Schneider O."/>
            <person name="Winkler A."/>
            <person name="Zotchev S.B."/>
        </authorList>
    </citation>
    <scope>NUCLEOTIDE SEQUENCE [LARGE SCALE GENOMIC DNA]</scope>
    <source>
        <strain evidence="14 15">YIM 121212</strain>
    </source>
</reference>
<dbReference type="Proteomes" id="UP000247892">
    <property type="component" value="Unassembled WGS sequence"/>
</dbReference>